<accession>A0A4Y9Z3Z2</accession>
<name>A0A4Y9Z3Z2_9APHY</name>
<sequence>MPAPAAVYVVGAVAVVAGVFAFKEFVYEPHIAPKLEAWAEAFVENRRQQRARRRGLVAAQSVSEHGDENRTRRSTESGNGDSRPSAPVRARGRRDNGDDDDGVGTSVELEQLVAREASGWSDDGRQNGLRHRKTAGTMDESNVFLPYRPMSPTHVIFDSSAASTPTTPSSSGSRLQSPRGAATPLLQTPSVPSPKSRPSSVASLNVAHIPPTPVSIRSVASSRVQSPHMMDAMSSRSSSPDVPAMYNTALMGSIGNLSDRASATATSIPASRVQSPFSDYHLAAPVPSLPPSRIQSPFSDIHAVVARSPTLTARSGMTSPFSQMSEPMSDFDLPSDSEDDVMSLRSGMFSPNVSSRQEERAFDVLSIHGSEGSSWGSVGRRTPEP</sequence>
<comment type="caution">
    <text evidence="2">The sequence shown here is derived from an EMBL/GenBank/DDBJ whole genome shotgun (WGS) entry which is preliminary data.</text>
</comment>
<protein>
    <submittedName>
        <fullName evidence="2">Uncharacterized protein</fullName>
    </submittedName>
</protein>
<evidence type="ECO:0000313" key="2">
    <source>
        <dbReference type="EMBL" id="TFY68561.1"/>
    </source>
</evidence>
<proteinExistence type="predicted"/>
<gene>
    <name evidence="2" type="ORF">EVJ58_g937</name>
</gene>
<feature type="compositionally biased region" description="Low complexity" evidence="1">
    <location>
        <begin position="159"/>
        <end position="171"/>
    </location>
</feature>
<dbReference type="EMBL" id="SEKV01000028">
    <property type="protein sequence ID" value="TFY68561.1"/>
    <property type="molecule type" value="Genomic_DNA"/>
</dbReference>
<feature type="region of interest" description="Disordered" evidence="1">
    <location>
        <begin position="219"/>
        <end position="240"/>
    </location>
</feature>
<feature type="region of interest" description="Disordered" evidence="1">
    <location>
        <begin position="53"/>
        <end position="137"/>
    </location>
</feature>
<evidence type="ECO:0000313" key="3">
    <source>
        <dbReference type="Proteomes" id="UP000298390"/>
    </source>
</evidence>
<feature type="compositionally biased region" description="Basic and acidic residues" evidence="1">
    <location>
        <begin position="64"/>
        <end position="75"/>
    </location>
</feature>
<feature type="compositionally biased region" description="Low complexity" evidence="1">
    <location>
        <begin position="189"/>
        <end position="202"/>
    </location>
</feature>
<dbReference type="AlphaFoldDB" id="A0A4Y9Z3Z2"/>
<organism evidence="2 3">
    <name type="scientific">Rhodofomes roseus</name>
    <dbReference type="NCBI Taxonomy" id="34475"/>
    <lineage>
        <taxon>Eukaryota</taxon>
        <taxon>Fungi</taxon>
        <taxon>Dikarya</taxon>
        <taxon>Basidiomycota</taxon>
        <taxon>Agaricomycotina</taxon>
        <taxon>Agaricomycetes</taxon>
        <taxon>Polyporales</taxon>
        <taxon>Rhodofomes</taxon>
    </lineage>
</organism>
<evidence type="ECO:0000256" key="1">
    <source>
        <dbReference type="SAM" id="MobiDB-lite"/>
    </source>
</evidence>
<feature type="region of interest" description="Disordered" evidence="1">
    <location>
        <begin position="158"/>
        <end position="202"/>
    </location>
</feature>
<reference evidence="2 3" key="1">
    <citation type="submission" date="2019-01" db="EMBL/GenBank/DDBJ databases">
        <title>Genome sequencing of the rare red list fungi Fomitopsis rosea.</title>
        <authorList>
            <person name="Buettner E."/>
            <person name="Kellner H."/>
        </authorList>
    </citation>
    <scope>NUCLEOTIDE SEQUENCE [LARGE SCALE GENOMIC DNA]</scope>
    <source>
        <strain evidence="2 3">DSM 105464</strain>
    </source>
</reference>
<dbReference type="Proteomes" id="UP000298390">
    <property type="component" value="Unassembled WGS sequence"/>
</dbReference>